<dbReference type="Proteomes" id="UP001605036">
    <property type="component" value="Unassembled WGS sequence"/>
</dbReference>
<protein>
    <recommendedName>
        <fullName evidence="7">Centromere/kinetochore protein zw10-like protein</fullName>
    </recommendedName>
</protein>
<feature type="region of interest" description="Disordered" evidence="1">
    <location>
        <begin position="100"/>
        <end position="132"/>
    </location>
</feature>
<evidence type="ECO:0000256" key="1">
    <source>
        <dbReference type="SAM" id="MobiDB-lite"/>
    </source>
</evidence>
<dbReference type="Gene3D" id="1.10.357.150">
    <property type="match status" value="1"/>
</dbReference>
<dbReference type="InterPro" id="IPR055148">
    <property type="entry name" value="ZW10_C_2"/>
</dbReference>
<dbReference type="PANTHER" id="PTHR12205:SF0">
    <property type="entry name" value="CENTROMERE_KINETOCHORE PROTEIN ZW10 HOMOLOG"/>
    <property type="match status" value="1"/>
</dbReference>
<dbReference type="EMBL" id="JBHFFA010000003">
    <property type="protein sequence ID" value="KAL2634785.1"/>
    <property type="molecule type" value="Genomic_DNA"/>
</dbReference>
<dbReference type="InterPro" id="IPR048344">
    <property type="entry name" value="Zw10_middle"/>
</dbReference>
<dbReference type="InterPro" id="IPR046362">
    <property type="entry name" value="Zw10/DSL1_C_sf"/>
</dbReference>
<evidence type="ECO:0000313" key="6">
    <source>
        <dbReference type="Proteomes" id="UP001605036"/>
    </source>
</evidence>
<sequence>MGIPAMNSTLKELLPHSNSGKIDESAFLSASDLITLLDRIRIRSEGIKEMVLKTVTTYEKEFKGIISQADRTAADVQSVSDELQAVLELFGGRVEIKSSAQPKESGNLDDSNHFSSQRIQESRKEEEAEGSENVPVDIGICNLASQIHDIRNRIREREDALVVVNAISSLFEQLQSTEQKFTPKQLVEAADNMRYLQRKLRIEIEYEQQFTDEYQDVKPFKLLQDAWRERFQKLASILENMFAKAIVIKESSPELCITSPVDCEGLEAPATVELSAIFKAMDVIGVLDAKLAILGDAVHKHILIPILRDPSLVVSTTDVTSSLPNSRSSLTLRNSVSQVDKGQNEDPVSPLYSRVAQVIRFLHKNIFGNQAQWMARFGRLFWPTLAETIISGCLSKAVPSETSQLKEFHKIADVTKNFEIDLANEGLIPNFDRAKGDKLSNFAADVEVHFASKKKKQVLALTRDMIMQTDYVLSESSWGRSVSHRQEDSDAFGDRSVFRLQNSCAVSSVARKLVALIHNSIEDACLATPRTAVELYHASRDAIQLYRALIPVKLGLGLSNLSQGAALCHNDCLYIAHELLTFFYQYGDVLTPPLREVFTFVDLVLVFRRLANELLNQQISIVHGRLMMRLDQAQGFQRTDEKQQYEITQQSLRQVFAIFNNLATLWRPVLSQKVYKKVVSGLIENVVSRIVFEVLAIDDIALRETVQLQEILRFVEESFPPFLAPPAIDEISGDQAPEEENEPMEKSVPSWRKLGGLLNLLDMSLVAITQAWESGDLTSRGFSATEVQKFIKAIFSETALRQECLLRIVPIF</sequence>
<feature type="domain" description="ZW10 C-terminal helical" evidence="4">
    <location>
        <begin position="651"/>
        <end position="808"/>
    </location>
</feature>
<dbReference type="PANTHER" id="PTHR12205">
    <property type="entry name" value="CENTROMERE/KINETOCHORE PROTEIN ZW10"/>
    <property type="match status" value="1"/>
</dbReference>
<dbReference type="Pfam" id="PF22766">
    <property type="entry name" value="ZW10_C2"/>
    <property type="match status" value="1"/>
</dbReference>
<comment type="caution">
    <text evidence="5">The sequence shown here is derived from an EMBL/GenBank/DDBJ whole genome shotgun (WGS) entry which is preliminary data.</text>
</comment>
<keyword evidence="6" id="KW-1185">Reference proteome</keyword>
<name>A0ABD1YVT9_9MARC</name>
<evidence type="ECO:0000259" key="4">
    <source>
        <dbReference type="Pfam" id="PF22766"/>
    </source>
</evidence>
<dbReference type="Pfam" id="PF20665">
    <property type="entry name" value="Zw10_middle"/>
    <property type="match status" value="1"/>
</dbReference>
<evidence type="ECO:0008006" key="7">
    <source>
        <dbReference type="Google" id="ProtNLM"/>
    </source>
</evidence>
<evidence type="ECO:0000313" key="5">
    <source>
        <dbReference type="EMBL" id="KAL2634785.1"/>
    </source>
</evidence>
<feature type="domain" description="Centromere/kinetochore protein zw10 C-terminal" evidence="3">
    <location>
        <begin position="502"/>
        <end position="627"/>
    </location>
</feature>
<dbReference type="AlphaFoldDB" id="A0ABD1YVT9"/>
<evidence type="ECO:0000259" key="2">
    <source>
        <dbReference type="Pfam" id="PF20665"/>
    </source>
</evidence>
<reference evidence="5 6" key="1">
    <citation type="submission" date="2024-09" db="EMBL/GenBank/DDBJ databases">
        <title>Chromosome-scale assembly of Riccia fluitans.</title>
        <authorList>
            <person name="Paukszto L."/>
            <person name="Sawicki J."/>
            <person name="Karawczyk K."/>
            <person name="Piernik-Szablinska J."/>
            <person name="Szczecinska M."/>
            <person name="Mazdziarz M."/>
        </authorList>
    </citation>
    <scope>NUCLEOTIDE SEQUENCE [LARGE SCALE GENOMIC DNA]</scope>
    <source>
        <strain evidence="5">Rf_01</strain>
        <tissue evidence="5">Aerial parts of the thallus</tissue>
    </source>
</reference>
<organism evidence="5 6">
    <name type="scientific">Riccia fluitans</name>
    <dbReference type="NCBI Taxonomy" id="41844"/>
    <lineage>
        <taxon>Eukaryota</taxon>
        <taxon>Viridiplantae</taxon>
        <taxon>Streptophyta</taxon>
        <taxon>Embryophyta</taxon>
        <taxon>Marchantiophyta</taxon>
        <taxon>Marchantiopsida</taxon>
        <taxon>Marchantiidae</taxon>
        <taxon>Marchantiales</taxon>
        <taxon>Ricciaceae</taxon>
        <taxon>Riccia</taxon>
    </lineage>
</organism>
<evidence type="ECO:0000259" key="3">
    <source>
        <dbReference type="Pfam" id="PF20666"/>
    </source>
</evidence>
<dbReference type="InterPro" id="IPR048343">
    <property type="entry name" value="ZW10_C"/>
</dbReference>
<accession>A0ABD1YVT9</accession>
<proteinExistence type="predicted"/>
<feature type="domain" description="Centromere/kinetochore protein zw10 middle" evidence="2">
    <location>
        <begin position="271"/>
        <end position="466"/>
    </location>
</feature>
<gene>
    <name evidence="5" type="ORF">R1flu_006264</name>
</gene>
<dbReference type="Pfam" id="PF20666">
    <property type="entry name" value="ZW10_C"/>
    <property type="match status" value="1"/>
</dbReference>